<dbReference type="InterPro" id="IPR008930">
    <property type="entry name" value="Terpenoid_cyclase/PrenylTrfase"/>
</dbReference>
<gene>
    <name evidence="1" type="ORF">KCQ71_09860</name>
</gene>
<dbReference type="SUPFAM" id="SSF48239">
    <property type="entry name" value="Terpenoid cyclases/Protein prenyltransferases"/>
    <property type="match status" value="1"/>
</dbReference>
<comment type="caution">
    <text evidence="1">The sequence shown here is derived from an EMBL/GenBank/DDBJ whole genome shotgun (WGS) entry which is preliminary data.</text>
</comment>
<dbReference type="Proteomes" id="UP000826651">
    <property type="component" value="Unassembled WGS sequence"/>
</dbReference>
<proteinExistence type="predicted"/>
<evidence type="ECO:0000313" key="2">
    <source>
        <dbReference type="Proteomes" id="UP000826651"/>
    </source>
</evidence>
<sequence length="361" mass="39574">MPATIRATVGELLDTYQGMDGFSTDEHHDEVQQHPMAEAKYVLACVEMFRSSLMSEDELTTRMVESLTRLEAHRVCDAGVTGWGLGFAYDAGSADETYVITTALVLHALHSVVRFAPAAAPPGWHELLRSATGYLLRAARLETSDGDLIAYSPGNALPTYNVTAMWSGVLTQVVGPRHPDAASIRQVASDLLGRRIPGGGWTYGPGSSRADLLHTCYIGVGLTMALADRTDELDRMLLEDILRFSRAPIWVDRYDVHALSDLLTGQVPGLKRTVHVVDGNALVGFDAPARSWSMGELLVVISEAAARPTTGRYWMTQLRPLARSTIDEQLPETWFRHSMHIAHGLASTLRVLRADQDRRAA</sequence>
<reference evidence="1 2" key="1">
    <citation type="submission" date="2021-04" db="EMBL/GenBank/DDBJ databases">
        <title>Ruania sp. nov., isolated from sandy soil of mangrove forest.</title>
        <authorList>
            <person name="Ge X."/>
            <person name="Huang R."/>
            <person name="Liu W."/>
        </authorList>
    </citation>
    <scope>NUCLEOTIDE SEQUENCE [LARGE SCALE GENOMIC DNA]</scope>
    <source>
        <strain evidence="1 2">N2-46</strain>
    </source>
</reference>
<accession>A0ABS7S7X3</accession>
<dbReference type="RefSeq" id="WP_223405340.1">
    <property type="nucleotide sequence ID" value="NZ_JAGSHT010000010.1"/>
</dbReference>
<dbReference type="EMBL" id="JAGSHT010000010">
    <property type="protein sequence ID" value="MBZ2196457.1"/>
    <property type="molecule type" value="Genomic_DNA"/>
</dbReference>
<protein>
    <submittedName>
        <fullName evidence="1">Uncharacterized protein</fullName>
    </submittedName>
</protein>
<evidence type="ECO:0000313" key="1">
    <source>
        <dbReference type="EMBL" id="MBZ2196457.1"/>
    </source>
</evidence>
<organism evidence="1 2">
    <name type="scientific">Occultella gossypii</name>
    <dbReference type="NCBI Taxonomy" id="2800820"/>
    <lineage>
        <taxon>Bacteria</taxon>
        <taxon>Bacillati</taxon>
        <taxon>Actinomycetota</taxon>
        <taxon>Actinomycetes</taxon>
        <taxon>Micrococcales</taxon>
        <taxon>Ruaniaceae</taxon>
        <taxon>Occultella</taxon>
    </lineage>
</organism>
<keyword evidence="2" id="KW-1185">Reference proteome</keyword>
<name>A0ABS7S7X3_9MICO</name>